<dbReference type="InterPro" id="IPR041492">
    <property type="entry name" value="HAD_2"/>
</dbReference>
<dbReference type="SFLD" id="SFLDG01129">
    <property type="entry name" value="C1.5:_HAD__Beta-PGM__Phosphata"/>
    <property type="match status" value="1"/>
</dbReference>
<evidence type="ECO:0000313" key="1">
    <source>
        <dbReference type="EMBL" id="MFD1718095.1"/>
    </source>
</evidence>
<dbReference type="InterPro" id="IPR050155">
    <property type="entry name" value="HAD-like_hydrolase_sf"/>
</dbReference>
<evidence type="ECO:0000313" key="2">
    <source>
        <dbReference type="Proteomes" id="UP001597277"/>
    </source>
</evidence>
<dbReference type="Proteomes" id="UP001597277">
    <property type="component" value="Unassembled WGS sequence"/>
</dbReference>
<dbReference type="InterPro" id="IPR023198">
    <property type="entry name" value="PGP-like_dom2"/>
</dbReference>
<dbReference type="Gene3D" id="3.40.50.1000">
    <property type="entry name" value="HAD superfamily/HAD-like"/>
    <property type="match status" value="1"/>
</dbReference>
<dbReference type="InterPro" id="IPR036412">
    <property type="entry name" value="HAD-like_sf"/>
</dbReference>
<protein>
    <submittedName>
        <fullName evidence="1">HAD hydrolase-like protein</fullName>
    </submittedName>
</protein>
<dbReference type="RefSeq" id="WP_388005686.1">
    <property type="nucleotide sequence ID" value="NZ_JBHUEE010000004.1"/>
</dbReference>
<name>A0ABW4L3U7_9MICO</name>
<accession>A0ABW4L3U7</accession>
<keyword evidence="2" id="KW-1185">Reference proteome</keyword>
<dbReference type="PANTHER" id="PTHR43434:SF20">
    <property type="entry name" value="5'-NUCLEOTIDASE"/>
    <property type="match status" value="1"/>
</dbReference>
<reference evidence="2" key="1">
    <citation type="journal article" date="2019" name="Int. J. Syst. Evol. Microbiol.">
        <title>The Global Catalogue of Microorganisms (GCM) 10K type strain sequencing project: providing services to taxonomists for standard genome sequencing and annotation.</title>
        <authorList>
            <consortium name="The Broad Institute Genomics Platform"/>
            <consortium name="The Broad Institute Genome Sequencing Center for Infectious Disease"/>
            <person name="Wu L."/>
            <person name="Ma J."/>
        </authorList>
    </citation>
    <scope>NUCLEOTIDE SEQUENCE [LARGE SCALE GENOMIC DNA]</scope>
    <source>
        <strain evidence="2">JCM 17130</strain>
    </source>
</reference>
<dbReference type="SUPFAM" id="SSF56784">
    <property type="entry name" value="HAD-like"/>
    <property type="match status" value="1"/>
</dbReference>
<dbReference type="Pfam" id="PF13419">
    <property type="entry name" value="HAD_2"/>
    <property type="match status" value="1"/>
</dbReference>
<organism evidence="1 2">
    <name type="scientific">Georgenia deserti</name>
    <dbReference type="NCBI Taxonomy" id="2093781"/>
    <lineage>
        <taxon>Bacteria</taxon>
        <taxon>Bacillati</taxon>
        <taxon>Actinomycetota</taxon>
        <taxon>Actinomycetes</taxon>
        <taxon>Micrococcales</taxon>
        <taxon>Bogoriellaceae</taxon>
        <taxon>Georgenia</taxon>
    </lineage>
</organism>
<dbReference type="SFLD" id="SFLDS00003">
    <property type="entry name" value="Haloacid_Dehalogenase"/>
    <property type="match status" value="1"/>
</dbReference>
<sequence length="235" mass="24130">MTSPALDHPVRLGATAVLLDLDGTVTDSAAAITGAIAETLEAFGRPPLVQDTLLRFVGPPIREGFRDIAAVPEAEIEPLVADYRTRYAARMADVPVFPGVDELIRSWHAAGVPLALATAKLQTMAEPILDAAGLTAYFTTVSGVLAGEDTLGGVQVKANVISRALEGLSAAGADITGAVMVGDRYHDIAGAGTHGLTSVLVRWGYGRPGEEEGAAAVVHDAGELAAVLAARPSTS</sequence>
<gene>
    <name evidence="1" type="ORF">ACFSE6_09630</name>
</gene>
<comment type="caution">
    <text evidence="1">The sequence shown here is derived from an EMBL/GenBank/DDBJ whole genome shotgun (WGS) entry which is preliminary data.</text>
</comment>
<dbReference type="Gene3D" id="1.10.150.240">
    <property type="entry name" value="Putative phosphatase, domain 2"/>
    <property type="match status" value="1"/>
</dbReference>
<dbReference type="PANTHER" id="PTHR43434">
    <property type="entry name" value="PHOSPHOGLYCOLATE PHOSPHATASE"/>
    <property type="match status" value="1"/>
</dbReference>
<dbReference type="InterPro" id="IPR023214">
    <property type="entry name" value="HAD_sf"/>
</dbReference>
<dbReference type="EMBL" id="JBHUEE010000004">
    <property type="protein sequence ID" value="MFD1718095.1"/>
    <property type="molecule type" value="Genomic_DNA"/>
</dbReference>
<proteinExistence type="predicted"/>